<dbReference type="GO" id="GO:0005737">
    <property type="term" value="C:cytoplasm"/>
    <property type="evidence" value="ECO:0007669"/>
    <property type="project" value="UniProtKB-SubCell"/>
</dbReference>
<dbReference type="InterPro" id="IPR003783">
    <property type="entry name" value="Regulatory_RecX"/>
</dbReference>
<keyword evidence="10" id="KW-1185">Reference proteome</keyword>
<organism evidence="9 10">
    <name type="scientific">Rubricoccus marinus</name>
    <dbReference type="NCBI Taxonomy" id="716817"/>
    <lineage>
        <taxon>Bacteria</taxon>
        <taxon>Pseudomonadati</taxon>
        <taxon>Rhodothermota</taxon>
        <taxon>Rhodothermia</taxon>
        <taxon>Rhodothermales</taxon>
        <taxon>Rubricoccaceae</taxon>
        <taxon>Rubricoccus</taxon>
    </lineage>
</organism>
<evidence type="ECO:0000256" key="5">
    <source>
        <dbReference type="HAMAP-Rule" id="MF_01114"/>
    </source>
</evidence>
<comment type="caution">
    <text evidence="9">The sequence shown here is derived from an EMBL/GenBank/DDBJ whole genome shotgun (WGS) entry which is preliminary data.</text>
</comment>
<dbReference type="InterPro" id="IPR053925">
    <property type="entry name" value="RecX_HTH_3rd"/>
</dbReference>
<dbReference type="InterPro" id="IPR053924">
    <property type="entry name" value="RecX_HTH_2nd"/>
</dbReference>
<feature type="domain" description="RecX third three-helical" evidence="8">
    <location>
        <begin position="201"/>
        <end position="248"/>
    </location>
</feature>
<gene>
    <name evidence="5" type="primary">recX</name>
    <name evidence="9" type="ORF">BSZ36_01410</name>
</gene>
<dbReference type="EMBL" id="MQWB01000001">
    <property type="protein sequence ID" value="OZC01760.1"/>
    <property type="molecule type" value="Genomic_DNA"/>
</dbReference>
<name>A0A259TVN6_9BACT</name>
<evidence type="ECO:0000256" key="4">
    <source>
        <dbReference type="ARBA" id="ARBA00022490"/>
    </source>
</evidence>
<comment type="function">
    <text evidence="5">Modulates RecA activity.</text>
</comment>
<dbReference type="PANTHER" id="PTHR33602">
    <property type="entry name" value="REGULATORY PROTEIN RECX FAMILY PROTEIN"/>
    <property type="match status" value="1"/>
</dbReference>
<dbReference type="Pfam" id="PF21981">
    <property type="entry name" value="RecX_HTH3"/>
    <property type="match status" value="1"/>
</dbReference>
<evidence type="ECO:0000256" key="2">
    <source>
        <dbReference type="ARBA" id="ARBA00009695"/>
    </source>
</evidence>
<dbReference type="GO" id="GO:0006282">
    <property type="term" value="P:regulation of DNA repair"/>
    <property type="evidence" value="ECO:0007669"/>
    <property type="project" value="UniProtKB-UniRule"/>
</dbReference>
<comment type="subcellular location">
    <subcellularLocation>
        <location evidence="1 5">Cytoplasm</location>
    </subcellularLocation>
</comment>
<dbReference type="Proteomes" id="UP000216446">
    <property type="component" value="Unassembled WGS sequence"/>
</dbReference>
<evidence type="ECO:0000256" key="3">
    <source>
        <dbReference type="ARBA" id="ARBA00018111"/>
    </source>
</evidence>
<accession>A0A259TVN6</accession>
<evidence type="ECO:0000313" key="9">
    <source>
        <dbReference type="EMBL" id="OZC01760.1"/>
    </source>
</evidence>
<dbReference type="OrthoDB" id="1523826at2"/>
<proteinExistence type="inferred from homology"/>
<feature type="domain" description="RecX second three-helical" evidence="7">
    <location>
        <begin position="153"/>
        <end position="194"/>
    </location>
</feature>
<evidence type="ECO:0000256" key="1">
    <source>
        <dbReference type="ARBA" id="ARBA00004496"/>
    </source>
</evidence>
<dbReference type="Pfam" id="PF02631">
    <property type="entry name" value="RecX_HTH2"/>
    <property type="match status" value="1"/>
</dbReference>
<evidence type="ECO:0000313" key="10">
    <source>
        <dbReference type="Proteomes" id="UP000216446"/>
    </source>
</evidence>
<comment type="similarity">
    <text evidence="2 5">Belongs to the RecX family.</text>
</comment>
<evidence type="ECO:0000259" key="8">
    <source>
        <dbReference type="Pfam" id="PF21981"/>
    </source>
</evidence>
<dbReference type="AlphaFoldDB" id="A0A259TVN6"/>
<reference evidence="9 10" key="1">
    <citation type="submission" date="2016-11" db="EMBL/GenBank/DDBJ databases">
        <title>Study of marine rhodopsin-containing bacteria.</title>
        <authorList>
            <person name="Yoshizawa S."/>
            <person name="Kumagai Y."/>
            <person name="Kogure K."/>
        </authorList>
    </citation>
    <scope>NUCLEOTIDE SEQUENCE [LARGE SCALE GENOMIC DNA]</scope>
    <source>
        <strain evidence="9 10">SG-29</strain>
    </source>
</reference>
<dbReference type="PANTHER" id="PTHR33602:SF1">
    <property type="entry name" value="REGULATORY PROTEIN RECX FAMILY PROTEIN"/>
    <property type="match status" value="1"/>
</dbReference>
<keyword evidence="4 5" id="KW-0963">Cytoplasm</keyword>
<protein>
    <recommendedName>
        <fullName evidence="3 5">Regulatory protein RecX</fullName>
    </recommendedName>
</protein>
<evidence type="ECO:0000259" key="7">
    <source>
        <dbReference type="Pfam" id="PF02631"/>
    </source>
</evidence>
<dbReference type="RefSeq" id="WP_094545379.1">
    <property type="nucleotide sequence ID" value="NZ_MQWB01000001.1"/>
</dbReference>
<sequence>MNRKNPWERRSDAREASGEDTERPDAGKKDPFEKRVRVPDVETLTEGTITSVQAQKKDMDRVSIFLDGKFAFGIAADIAIGEGLKKGLVLTPEAQHKLFQKEEVIAARRASLDYLSLGGKTSTELKRSLARRGFSDFAAEDAIAQMERYGYLDDAAYAMAFAKGRAASRGHGPQRLRADLLKKGVPRAAIDRALEELDADDLAESANALGLKRWRALSSESDTRKRKKKTTDFLLRRGFSFDQARTAVEAALAKDEDVEDADDGWDA</sequence>
<evidence type="ECO:0000256" key="6">
    <source>
        <dbReference type="SAM" id="MobiDB-lite"/>
    </source>
</evidence>
<dbReference type="Gene3D" id="1.10.10.10">
    <property type="entry name" value="Winged helix-like DNA-binding domain superfamily/Winged helix DNA-binding domain"/>
    <property type="match status" value="3"/>
</dbReference>
<dbReference type="HAMAP" id="MF_01114">
    <property type="entry name" value="RecX"/>
    <property type="match status" value="1"/>
</dbReference>
<feature type="region of interest" description="Disordered" evidence="6">
    <location>
        <begin position="1"/>
        <end position="38"/>
    </location>
</feature>
<dbReference type="InterPro" id="IPR036388">
    <property type="entry name" value="WH-like_DNA-bd_sf"/>
</dbReference>
<dbReference type="InParanoid" id="A0A259TVN6"/>